<dbReference type="Proteomes" id="UP000246740">
    <property type="component" value="Unassembled WGS sequence"/>
</dbReference>
<proteinExistence type="predicted"/>
<evidence type="ECO:0000256" key="1">
    <source>
        <dbReference type="SAM" id="MobiDB-lite"/>
    </source>
</evidence>
<sequence>MNQRQASRQAGRQVDTRGARGRGSESNRVVCVRLTDWNSQGQDWAGLSRASAVLRARWGLAAGEGSLAQSTGTARFFTVAARDAHVADEDERETGWQSETETKYCTVHDGRRGGRGLAPRVPLITSPGKAGKRAQLQSGGCHRSRRCGELEA</sequence>
<dbReference type="AlphaFoldDB" id="A0A317Y264"/>
<evidence type="ECO:0000313" key="2">
    <source>
        <dbReference type="EMBL" id="PWZ03661.1"/>
    </source>
</evidence>
<reference evidence="2 3" key="1">
    <citation type="journal article" date="2018" name="Mol. Biol. Evol.">
        <title>Broad Genomic Sampling Reveals a Smut Pathogenic Ancestry of the Fungal Clade Ustilaginomycotina.</title>
        <authorList>
            <person name="Kijpornyongpan T."/>
            <person name="Mondo S.J."/>
            <person name="Barry K."/>
            <person name="Sandor L."/>
            <person name="Lee J."/>
            <person name="Lipzen A."/>
            <person name="Pangilinan J."/>
            <person name="LaButti K."/>
            <person name="Hainaut M."/>
            <person name="Henrissat B."/>
            <person name="Grigoriev I.V."/>
            <person name="Spatafora J.W."/>
            <person name="Aime M.C."/>
        </authorList>
    </citation>
    <scope>NUCLEOTIDE SEQUENCE [LARGE SCALE GENOMIC DNA]</scope>
    <source>
        <strain evidence="2 3">MCA 3645</strain>
    </source>
</reference>
<dbReference type="EMBL" id="KZ819188">
    <property type="protein sequence ID" value="PWZ03661.1"/>
    <property type="molecule type" value="Genomic_DNA"/>
</dbReference>
<dbReference type="InParanoid" id="A0A317Y264"/>
<organism evidence="2 3">
    <name type="scientific">Testicularia cyperi</name>
    <dbReference type="NCBI Taxonomy" id="1882483"/>
    <lineage>
        <taxon>Eukaryota</taxon>
        <taxon>Fungi</taxon>
        <taxon>Dikarya</taxon>
        <taxon>Basidiomycota</taxon>
        <taxon>Ustilaginomycotina</taxon>
        <taxon>Ustilaginomycetes</taxon>
        <taxon>Ustilaginales</taxon>
        <taxon>Anthracoideaceae</taxon>
        <taxon>Testicularia</taxon>
    </lineage>
</organism>
<feature type="compositionally biased region" description="Polar residues" evidence="1">
    <location>
        <begin position="1"/>
        <end position="10"/>
    </location>
</feature>
<evidence type="ECO:0000313" key="3">
    <source>
        <dbReference type="Proteomes" id="UP000246740"/>
    </source>
</evidence>
<feature type="region of interest" description="Disordered" evidence="1">
    <location>
        <begin position="116"/>
        <end position="140"/>
    </location>
</feature>
<feature type="compositionally biased region" description="Basic and acidic residues" evidence="1">
    <location>
        <begin position="14"/>
        <end position="25"/>
    </location>
</feature>
<keyword evidence="3" id="KW-1185">Reference proteome</keyword>
<feature type="region of interest" description="Disordered" evidence="1">
    <location>
        <begin position="1"/>
        <end position="26"/>
    </location>
</feature>
<name>A0A317Y264_9BASI</name>
<gene>
    <name evidence="2" type="ORF">BCV70DRAFT_21429</name>
</gene>
<accession>A0A317Y264</accession>
<protein>
    <submittedName>
        <fullName evidence="2">Uncharacterized protein</fullName>
    </submittedName>
</protein>